<dbReference type="InterPro" id="IPR006143">
    <property type="entry name" value="RND_pump_MFP"/>
</dbReference>
<dbReference type="GO" id="GO:0046677">
    <property type="term" value="P:response to antibiotic"/>
    <property type="evidence" value="ECO:0007669"/>
    <property type="project" value="TreeGrafter"/>
</dbReference>
<dbReference type="AlphaFoldDB" id="A0A377RW50"/>
<sequence>MMRPRPIPSLPVPLLLLLALACSATLSGCGRSQAAPGGPPPKPTVSVALPETSMVQATLDYTGRIEPSQRVEVRSRVSGYLQQIAFRDGQQVKAGDALFVIDPRPFAAARDRAQASLAQANARSKLAKAQFERSSRLQQTGAASTEELERARGELEGAQAAVMLSQAELRSAELELSFTTMRAPIAGTVSDRRVDVGNYVAGGAAQGGVLTTIVAHSPVRAMVDLSEADFQRLRQQSKLPSKVQLALDGGGPAQDASVDFVDNEISARSGTVRLRASLANADRAVMPGSFARVRIPVGKAQERLLVPDAAILSDQNKKMVFVVDAAGKVAPRKLELGGLQGDKQIVLSGLTPQDRVIVSGAAKVRPGDQVLVAAPRANGA</sequence>
<keyword evidence="4" id="KW-0732">Signal</keyword>
<dbReference type="RefSeq" id="WP_128142736.1">
    <property type="nucleotide sequence ID" value="NZ_UGJG01000004.1"/>
</dbReference>
<dbReference type="Pfam" id="PF25967">
    <property type="entry name" value="RND-MFP_C"/>
    <property type="match status" value="1"/>
</dbReference>
<evidence type="ECO:0000259" key="7">
    <source>
        <dbReference type="Pfam" id="PF25944"/>
    </source>
</evidence>
<dbReference type="Pfam" id="PF25944">
    <property type="entry name" value="Beta-barrel_RND"/>
    <property type="match status" value="1"/>
</dbReference>
<dbReference type="PANTHER" id="PTHR30158">
    <property type="entry name" value="ACRA/E-RELATED COMPONENT OF DRUG EFFLUX TRANSPORTER"/>
    <property type="match status" value="1"/>
</dbReference>
<dbReference type="GO" id="GO:0005886">
    <property type="term" value="C:plasma membrane"/>
    <property type="evidence" value="ECO:0007669"/>
    <property type="project" value="TreeGrafter"/>
</dbReference>
<dbReference type="InterPro" id="IPR058624">
    <property type="entry name" value="MdtA-like_HH"/>
</dbReference>
<dbReference type="InterPro" id="IPR058625">
    <property type="entry name" value="MdtA-like_BSH"/>
</dbReference>
<dbReference type="SUPFAM" id="SSF111369">
    <property type="entry name" value="HlyD-like secretion proteins"/>
    <property type="match status" value="1"/>
</dbReference>
<dbReference type="InterPro" id="IPR058626">
    <property type="entry name" value="MdtA-like_b-barrel"/>
</dbReference>
<dbReference type="EMBL" id="VDGE01000001">
    <property type="protein sequence ID" value="TNC78563.1"/>
    <property type="molecule type" value="Genomic_DNA"/>
</dbReference>
<name>A0A377RW50_9BURK</name>
<feature type="region of interest" description="Disordered" evidence="3">
    <location>
        <begin position="130"/>
        <end position="149"/>
    </location>
</feature>
<dbReference type="Pfam" id="PF25876">
    <property type="entry name" value="HH_MFP_RND"/>
    <property type="match status" value="1"/>
</dbReference>
<dbReference type="FunFam" id="2.40.420.20:FF:000001">
    <property type="entry name" value="Efflux RND transporter periplasmic adaptor subunit"/>
    <property type="match status" value="1"/>
</dbReference>
<dbReference type="GO" id="GO:0022857">
    <property type="term" value="F:transmembrane transporter activity"/>
    <property type="evidence" value="ECO:0007669"/>
    <property type="project" value="InterPro"/>
</dbReference>
<feature type="signal peptide" evidence="4">
    <location>
        <begin position="1"/>
        <end position="34"/>
    </location>
</feature>
<evidence type="ECO:0000256" key="2">
    <source>
        <dbReference type="ARBA" id="ARBA00009477"/>
    </source>
</evidence>
<evidence type="ECO:0000313" key="9">
    <source>
        <dbReference type="EMBL" id="TNC78563.1"/>
    </source>
</evidence>
<evidence type="ECO:0000259" key="5">
    <source>
        <dbReference type="Pfam" id="PF25876"/>
    </source>
</evidence>
<comment type="subcellular location">
    <subcellularLocation>
        <location evidence="1">Cell envelope</location>
    </subcellularLocation>
</comment>
<gene>
    <name evidence="9" type="ORF">FHI69_04570</name>
</gene>
<evidence type="ECO:0000256" key="4">
    <source>
        <dbReference type="SAM" id="SignalP"/>
    </source>
</evidence>
<feature type="domain" description="Multidrug resistance protein MdtA-like beta-barrel" evidence="7">
    <location>
        <begin position="218"/>
        <end position="298"/>
    </location>
</feature>
<dbReference type="Pfam" id="PF25917">
    <property type="entry name" value="BSH_RND"/>
    <property type="match status" value="1"/>
</dbReference>
<evidence type="ECO:0000256" key="1">
    <source>
        <dbReference type="ARBA" id="ARBA00004196"/>
    </source>
</evidence>
<feature type="domain" description="Multidrug resistance protein MdtA-like alpha-helical hairpin" evidence="5">
    <location>
        <begin position="111"/>
        <end position="179"/>
    </location>
</feature>
<dbReference type="NCBIfam" id="TIGR01730">
    <property type="entry name" value="RND_mfp"/>
    <property type="match status" value="1"/>
</dbReference>
<accession>A0A377RW50</accession>
<dbReference type="Proteomes" id="UP000305681">
    <property type="component" value="Unassembled WGS sequence"/>
</dbReference>
<feature type="domain" description="Multidrug resistance protein MdtA-like barrel-sandwich hybrid" evidence="6">
    <location>
        <begin position="70"/>
        <end position="211"/>
    </location>
</feature>
<feature type="domain" description="Multidrug resistance protein MdtA-like C-terminal permuted SH3" evidence="8">
    <location>
        <begin position="304"/>
        <end position="362"/>
    </location>
</feature>
<dbReference type="PROSITE" id="PS51257">
    <property type="entry name" value="PROKAR_LIPOPROTEIN"/>
    <property type="match status" value="1"/>
</dbReference>
<dbReference type="GO" id="GO:0030313">
    <property type="term" value="C:cell envelope"/>
    <property type="evidence" value="ECO:0007669"/>
    <property type="project" value="UniProtKB-SubCell"/>
</dbReference>
<proteinExistence type="inferred from homology"/>
<dbReference type="Gene3D" id="2.40.420.20">
    <property type="match status" value="1"/>
</dbReference>
<feature type="chain" id="PRO_5044074686" evidence="4">
    <location>
        <begin position="35"/>
        <end position="380"/>
    </location>
</feature>
<organism evidence="9 10">
    <name type="scientific">Janthinobacterium lividum</name>
    <dbReference type="NCBI Taxonomy" id="29581"/>
    <lineage>
        <taxon>Bacteria</taxon>
        <taxon>Pseudomonadati</taxon>
        <taxon>Pseudomonadota</taxon>
        <taxon>Betaproteobacteria</taxon>
        <taxon>Burkholderiales</taxon>
        <taxon>Oxalobacteraceae</taxon>
        <taxon>Janthinobacterium</taxon>
    </lineage>
</organism>
<dbReference type="InterPro" id="IPR058627">
    <property type="entry name" value="MdtA-like_C"/>
</dbReference>
<reference evidence="9 10" key="1">
    <citation type="submission" date="2019-06" db="EMBL/GenBank/DDBJ databases">
        <title>Genome sequence of Janthinobacterium lividum UCD_MED1.</title>
        <authorList>
            <person name="De Leon M.E."/>
            <person name="Jospin G."/>
        </authorList>
    </citation>
    <scope>NUCLEOTIDE SEQUENCE [LARGE SCALE GENOMIC DNA]</scope>
    <source>
        <strain evidence="9 10">UCD_MED1</strain>
    </source>
</reference>
<dbReference type="Gene3D" id="1.10.287.470">
    <property type="entry name" value="Helix hairpin bin"/>
    <property type="match status" value="1"/>
</dbReference>
<dbReference type="Gene3D" id="2.40.50.100">
    <property type="match status" value="1"/>
</dbReference>
<protein>
    <submittedName>
        <fullName evidence="9">Efflux RND transporter periplasmic adaptor subunit</fullName>
    </submittedName>
</protein>
<evidence type="ECO:0000259" key="8">
    <source>
        <dbReference type="Pfam" id="PF25967"/>
    </source>
</evidence>
<dbReference type="Gene3D" id="2.40.30.170">
    <property type="match status" value="1"/>
</dbReference>
<evidence type="ECO:0000256" key="3">
    <source>
        <dbReference type="SAM" id="MobiDB-lite"/>
    </source>
</evidence>
<evidence type="ECO:0000259" key="6">
    <source>
        <dbReference type="Pfam" id="PF25917"/>
    </source>
</evidence>
<comment type="similarity">
    <text evidence="2">Belongs to the membrane fusion protein (MFP) (TC 8.A.1) family.</text>
</comment>
<dbReference type="PANTHER" id="PTHR30158:SF10">
    <property type="entry name" value="CATION EFFLUX PUMP"/>
    <property type="match status" value="1"/>
</dbReference>
<evidence type="ECO:0000313" key="10">
    <source>
        <dbReference type="Proteomes" id="UP000305681"/>
    </source>
</evidence>
<comment type="caution">
    <text evidence="9">The sequence shown here is derived from an EMBL/GenBank/DDBJ whole genome shotgun (WGS) entry which is preliminary data.</text>
</comment>